<accession>A0A1U7HKB9</accession>
<feature type="transmembrane region" description="Helical" evidence="1">
    <location>
        <begin position="198"/>
        <end position="221"/>
    </location>
</feature>
<keyword evidence="3" id="KW-1185">Reference proteome</keyword>
<keyword evidence="1" id="KW-0812">Transmembrane</keyword>
<name>A0A1U7HKB9_9CHRO</name>
<reference evidence="2 3" key="1">
    <citation type="submission" date="2016-11" db="EMBL/GenBank/DDBJ databases">
        <title>Draft Genome Sequences of Nine Cyanobacterial Strains from Diverse Habitats.</title>
        <authorList>
            <person name="Zhu T."/>
            <person name="Hou S."/>
            <person name="Lu X."/>
            <person name="Hess W.R."/>
        </authorList>
    </citation>
    <scope>NUCLEOTIDE SEQUENCE [LARGE SCALE GENOMIC DNA]</scope>
    <source>
        <strain evidence="2 3">5.2 s.c.1</strain>
    </source>
</reference>
<evidence type="ECO:0000313" key="2">
    <source>
        <dbReference type="EMBL" id="OKH24017.1"/>
    </source>
</evidence>
<dbReference type="OrthoDB" id="568465at2"/>
<evidence type="ECO:0000256" key="1">
    <source>
        <dbReference type="SAM" id="Phobius"/>
    </source>
</evidence>
<keyword evidence="1" id="KW-0472">Membrane</keyword>
<evidence type="ECO:0000313" key="3">
    <source>
        <dbReference type="Proteomes" id="UP000185984"/>
    </source>
</evidence>
<sequence length="245" mass="27701">MIQQDSSFGRELLELAACHHLHEIQLNLTETQLADLYIWPVRQYPYNEDPDHSNNISTARGDIARLRDSVLTQLKERGTLQACNEIQRLIQELPDLTCLRKTLINAQTNTRRQTWQPPASEEVLQLVVSQEPSNLELYNQLGKIERRTQKMADEPRITNNIDASNSHIYAPIGTSGTTNNQVTISNSDSKKGINWGNLLAVIGILVAIVAIPASMSVSGAFNEEFKQWFNRHFPSKFEAASYTKQ</sequence>
<gene>
    <name evidence="2" type="ORF">NIES1031_17180</name>
</gene>
<dbReference type="EMBL" id="MRCC01000014">
    <property type="protein sequence ID" value="OKH24017.1"/>
    <property type="molecule type" value="Genomic_DNA"/>
</dbReference>
<dbReference type="RefSeq" id="WP_073550727.1">
    <property type="nucleotide sequence ID" value="NZ_CAWMVK010000006.1"/>
</dbReference>
<protein>
    <submittedName>
        <fullName evidence="2">Uncharacterized protein</fullName>
    </submittedName>
</protein>
<keyword evidence="1" id="KW-1133">Transmembrane helix</keyword>
<dbReference type="Proteomes" id="UP000185984">
    <property type="component" value="Unassembled WGS sequence"/>
</dbReference>
<comment type="caution">
    <text evidence="2">The sequence shown here is derived from an EMBL/GenBank/DDBJ whole genome shotgun (WGS) entry which is preliminary data.</text>
</comment>
<dbReference type="STRING" id="247279.NIES1031_17180"/>
<organism evidence="2 3">
    <name type="scientific">Chroogloeocystis siderophila 5.2 s.c.1</name>
    <dbReference type="NCBI Taxonomy" id="247279"/>
    <lineage>
        <taxon>Bacteria</taxon>
        <taxon>Bacillati</taxon>
        <taxon>Cyanobacteriota</taxon>
        <taxon>Cyanophyceae</taxon>
        <taxon>Oscillatoriophycideae</taxon>
        <taxon>Chroococcales</taxon>
        <taxon>Chroococcaceae</taxon>
        <taxon>Chroogloeocystis</taxon>
    </lineage>
</organism>
<dbReference type="AlphaFoldDB" id="A0A1U7HKB9"/>
<proteinExistence type="predicted"/>